<feature type="domain" description="HTH gntR-type" evidence="4">
    <location>
        <begin position="25"/>
        <end position="91"/>
    </location>
</feature>
<evidence type="ECO:0000313" key="5">
    <source>
        <dbReference type="EMBL" id="TWH75067.1"/>
    </source>
</evidence>
<keyword evidence="1" id="KW-0805">Transcription regulation</keyword>
<evidence type="ECO:0000256" key="3">
    <source>
        <dbReference type="ARBA" id="ARBA00023163"/>
    </source>
</evidence>
<dbReference type="InterPro" id="IPR036388">
    <property type="entry name" value="WH-like_DNA-bd_sf"/>
</dbReference>
<keyword evidence="3" id="KW-0804">Transcription</keyword>
<dbReference type="EMBL" id="VLKF01000001">
    <property type="protein sequence ID" value="TWH75067.1"/>
    <property type="molecule type" value="Genomic_DNA"/>
</dbReference>
<keyword evidence="2" id="KW-0238">DNA-binding</keyword>
<dbReference type="CDD" id="cd07377">
    <property type="entry name" value="WHTH_GntR"/>
    <property type="match status" value="1"/>
</dbReference>
<reference evidence="5 6" key="1">
    <citation type="submission" date="2019-07" db="EMBL/GenBank/DDBJ databases">
        <title>R&amp;d 2014.</title>
        <authorList>
            <person name="Klenk H.-P."/>
        </authorList>
    </citation>
    <scope>NUCLEOTIDE SEQUENCE [LARGE SCALE GENOMIC DNA]</scope>
    <source>
        <strain evidence="5 6">DSM 45764</strain>
    </source>
</reference>
<gene>
    <name evidence="5" type="ORF">JD78_03618</name>
</gene>
<dbReference type="Pfam" id="PF07702">
    <property type="entry name" value="UTRA"/>
    <property type="match status" value="1"/>
</dbReference>
<dbReference type="GO" id="GO:0045892">
    <property type="term" value="P:negative regulation of DNA-templated transcription"/>
    <property type="evidence" value="ECO:0007669"/>
    <property type="project" value="TreeGrafter"/>
</dbReference>
<dbReference type="SUPFAM" id="SSF46785">
    <property type="entry name" value="Winged helix' DNA-binding domain"/>
    <property type="match status" value="1"/>
</dbReference>
<name>A0A562IVT3_9ACTN</name>
<dbReference type="SMART" id="SM00866">
    <property type="entry name" value="UTRA"/>
    <property type="match status" value="1"/>
</dbReference>
<dbReference type="InterPro" id="IPR011663">
    <property type="entry name" value="UTRA"/>
</dbReference>
<dbReference type="InterPro" id="IPR050679">
    <property type="entry name" value="Bact_HTH_transcr_reg"/>
</dbReference>
<dbReference type="AlphaFoldDB" id="A0A562IVT3"/>
<evidence type="ECO:0000256" key="2">
    <source>
        <dbReference type="ARBA" id="ARBA00023125"/>
    </source>
</evidence>
<organism evidence="5 6">
    <name type="scientific">Modestobacter roseus</name>
    <dbReference type="NCBI Taxonomy" id="1181884"/>
    <lineage>
        <taxon>Bacteria</taxon>
        <taxon>Bacillati</taxon>
        <taxon>Actinomycetota</taxon>
        <taxon>Actinomycetes</taxon>
        <taxon>Geodermatophilales</taxon>
        <taxon>Geodermatophilaceae</taxon>
        <taxon>Modestobacter</taxon>
    </lineage>
</organism>
<dbReference type="InterPro" id="IPR028978">
    <property type="entry name" value="Chorismate_lyase_/UTRA_dom_sf"/>
</dbReference>
<dbReference type="SMART" id="SM00345">
    <property type="entry name" value="HTH_GNTR"/>
    <property type="match status" value="1"/>
</dbReference>
<protein>
    <submittedName>
        <fullName evidence="5">GntR family transcriptional regulator</fullName>
    </submittedName>
</protein>
<dbReference type="GO" id="GO:0003677">
    <property type="term" value="F:DNA binding"/>
    <property type="evidence" value="ECO:0007669"/>
    <property type="project" value="UniProtKB-KW"/>
</dbReference>
<dbReference type="InterPro" id="IPR000524">
    <property type="entry name" value="Tscrpt_reg_HTH_GntR"/>
</dbReference>
<keyword evidence="6" id="KW-1185">Reference proteome</keyword>
<evidence type="ECO:0000259" key="4">
    <source>
        <dbReference type="PROSITE" id="PS50949"/>
    </source>
</evidence>
<accession>A0A562IVT3</accession>
<dbReference type="PRINTS" id="PR00035">
    <property type="entry name" value="HTHGNTR"/>
</dbReference>
<evidence type="ECO:0000313" key="6">
    <source>
        <dbReference type="Proteomes" id="UP000321490"/>
    </source>
</evidence>
<dbReference type="RefSeq" id="WP_208104143.1">
    <property type="nucleotide sequence ID" value="NZ_ML762625.1"/>
</dbReference>
<dbReference type="InterPro" id="IPR036390">
    <property type="entry name" value="WH_DNA-bd_sf"/>
</dbReference>
<dbReference type="PANTHER" id="PTHR44846:SF1">
    <property type="entry name" value="MANNOSYL-D-GLYCERATE TRANSPORT_METABOLISM SYSTEM REPRESSOR MNGR-RELATED"/>
    <property type="match status" value="1"/>
</dbReference>
<dbReference type="PROSITE" id="PS50949">
    <property type="entry name" value="HTH_GNTR"/>
    <property type="match status" value="1"/>
</dbReference>
<dbReference type="Pfam" id="PF00392">
    <property type="entry name" value="GntR"/>
    <property type="match status" value="1"/>
</dbReference>
<proteinExistence type="predicted"/>
<dbReference type="Gene3D" id="3.40.1410.10">
    <property type="entry name" value="Chorismate lyase-like"/>
    <property type="match status" value="1"/>
</dbReference>
<comment type="caution">
    <text evidence="5">The sequence shown here is derived from an EMBL/GenBank/DDBJ whole genome shotgun (WGS) entry which is preliminary data.</text>
</comment>
<dbReference type="Gene3D" id="1.10.10.10">
    <property type="entry name" value="Winged helix-like DNA-binding domain superfamily/Winged helix DNA-binding domain"/>
    <property type="match status" value="1"/>
</dbReference>
<dbReference type="PANTHER" id="PTHR44846">
    <property type="entry name" value="MANNOSYL-D-GLYCERATE TRANSPORT/METABOLISM SYSTEM REPRESSOR MNGR-RELATED"/>
    <property type="match status" value="1"/>
</dbReference>
<sequence length="256" mass="27848">MTDLTTDGRTAEGHVIHGHITHGVVPKHEQLRARLTELAARLPAGAPLPGERQLCIEHGVSRITVREAIGQLVSEGVLVRVRGKGTFVAERTARSRLHLASFHEDMRRLGLRPGTAVLELARTVPPPATRRALELAPGEPAWHLRRLRLADEQPMSIDDAWYAASLAPDLDVQDLTGSVYTLLAERYGCTIDSAEQTVRADEAGRADAVLLGLPAGRPVLVFDRISYSAGRPVEHALSTYRGDRYEVAMTVQLGAG</sequence>
<dbReference type="Proteomes" id="UP000321490">
    <property type="component" value="Unassembled WGS sequence"/>
</dbReference>
<dbReference type="GO" id="GO:0003700">
    <property type="term" value="F:DNA-binding transcription factor activity"/>
    <property type="evidence" value="ECO:0007669"/>
    <property type="project" value="InterPro"/>
</dbReference>
<dbReference type="SUPFAM" id="SSF64288">
    <property type="entry name" value="Chorismate lyase-like"/>
    <property type="match status" value="1"/>
</dbReference>
<evidence type="ECO:0000256" key="1">
    <source>
        <dbReference type="ARBA" id="ARBA00023015"/>
    </source>
</evidence>